<dbReference type="OrthoDB" id="9799230at2"/>
<dbReference type="SUPFAM" id="SSF63825">
    <property type="entry name" value="YWTD domain"/>
    <property type="match status" value="1"/>
</dbReference>
<gene>
    <name evidence="4" type="ORF">BBEV_2656</name>
</gene>
<feature type="region of interest" description="Disordered" evidence="2">
    <location>
        <begin position="24"/>
        <end position="48"/>
    </location>
</feature>
<keyword evidence="5" id="KW-1185">Reference proteome</keyword>
<proteinExistence type="predicted"/>
<name>A0A1D7QYB0_9BACI</name>
<feature type="chain" id="PRO_5039617951" evidence="3">
    <location>
        <begin position="22"/>
        <end position="392"/>
    </location>
</feature>
<evidence type="ECO:0000313" key="5">
    <source>
        <dbReference type="Proteomes" id="UP000094463"/>
    </source>
</evidence>
<dbReference type="RefSeq" id="WP_069365918.1">
    <property type="nucleotide sequence ID" value="NZ_CP012502.1"/>
</dbReference>
<dbReference type="EMBL" id="CP012502">
    <property type="protein sequence ID" value="AOM83994.1"/>
    <property type="molecule type" value="Genomic_DNA"/>
</dbReference>
<dbReference type="InterPro" id="IPR011042">
    <property type="entry name" value="6-blade_b-propeller_TolB-like"/>
</dbReference>
<dbReference type="AlphaFoldDB" id="A0A1D7QYB0"/>
<feature type="signal peptide" evidence="3">
    <location>
        <begin position="1"/>
        <end position="21"/>
    </location>
</feature>
<keyword evidence="1" id="KW-0677">Repeat</keyword>
<evidence type="ECO:0000256" key="2">
    <source>
        <dbReference type="SAM" id="MobiDB-lite"/>
    </source>
</evidence>
<dbReference type="Gene3D" id="2.120.10.30">
    <property type="entry name" value="TolB, C-terminal domain"/>
    <property type="match status" value="3"/>
</dbReference>
<reference evidence="4 5" key="1">
    <citation type="submission" date="2015-08" db="EMBL/GenBank/DDBJ databases">
        <title>The complete genome sequence of Bacillus beveridgei MLTeJB.</title>
        <authorList>
            <person name="Hanson T.E."/>
            <person name="Mesa C."/>
            <person name="Basesman S.M."/>
            <person name="Oremland R.S."/>
        </authorList>
    </citation>
    <scope>NUCLEOTIDE SEQUENCE [LARGE SCALE GENOMIC DNA]</scope>
    <source>
        <strain evidence="4 5">MLTeJB</strain>
    </source>
</reference>
<dbReference type="PANTHER" id="PTHR13833:SF71">
    <property type="entry name" value="NHL DOMAIN-CONTAINING PROTEIN"/>
    <property type="match status" value="1"/>
</dbReference>
<dbReference type="KEGG" id="bbev:BBEV_2656"/>
<sequence>MLIKKWLIPLTGLMIVSGCFGSDNDDAEENLEPNDNSPEESDEVQDGQEDSALDLSIGAIASFSGLNGMGYADGNSEETQFNHPADIIPFDEGFLVADSGNHLIRYVSMSGQSETFAGGYEIYDDYGEPEGGFKDGASEDARFDTPLGLIFDEESDTVYVADAENGAIRSIDEDGNVETLREDLEYPTSLVIMEENLIVSDAGSHRIQQIDLSSGDMTVLAGGDYEQEDGREVGRFVDGQGEEAGFNEPFGLAVSGENIIVADSGNQRIRQVTGGGEVTTIAGTGEDLIPGADYIAPGIEDGPTAEAKFNFPRSVEVLADDAILVADTYNHRIRLITDDEVIPVAGHGVHGLKDGSVEEALFDGPYSVAVFDERIWVTDHWNHMVRAIELTN</sequence>
<evidence type="ECO:0000256" key="3">
    <source>
        <dbReference type="SAM" id="SignalP"/>
    </source>
</evidence>
<dbReference type="PANTHER" id="PTHR13833">
    <property type="match status" value="1"/>
</dbReference>
<dbReference type="InterPro" id="IPR001258">
    <property type="entry name" value="NHL_repeat"/>
</dbReference>
<accession>A0A1D7QYB0</accession>
<protein>
    <submittedName>
        <fullName evidence="4">NHL repeat containing protein</fullName>
    </submittedName>
</protein>
<dbReference type="STRING" id="632773.BBEV_2656"/>
<organism evidence="4 5">
    <name type="scientific">Salisediminibacterium beveridgei</name>
    <dbReference type="NCBI Taxonomy" id="632773"/>
    <lineage>
        <taxon>Bacteria</taxon>
        <taxon>Bacillati</taxon>
        <taxon>Bacillota</taxon>
        <taxon>Bacilli</taxon>
        <taxon>Bacillales</taxon>
        <taxon>Bacillaceae</taxon>
        <taxon>Salisediminibacterium</taxon>
    </lineage>
</organism>
<dbReference type="Pfam" id="PF01436">
    <property type="entry name" value="NHL"/>
    <property type="match status" value="2"/>
</dbReference>
<evidence type="ECO:0000256" key="1">
    <source>
        <dbReference type="ARBA" id="ARBA00022737"/>
    </source>
</evidence>
<dbReference type="Proteomes" id="UP000094463">
    <property type="component" value="Chromosome"/>
</dbReference>
<dbReference type="PROSITE" id="PS51257">
    <property type="entry name" value="PROKAR_LIPOPROTEIN"/>
    <property type="match status" value="1"/>
</dbReference>
<keyword evidence="3" id="KW-0732">Signal</keyword>
<evidence type="ECO:0000313" key="4">
    <source>
        <dbReference type="EMBL" id="AOM83994.1"/>
    </source>
</evidence>